<accession>A0ABN0Y0F6</accession>
<evidence type="ECO:0000256" key="5">
    <source>
        <dbReference type="PROSITE-ProRule" id="PRU10141"/>
    </source>
</evidence>
<dbReference type="InterPro" id="IPR017441">
    <property type="entry name" value="Protein_kinase_ATP_BS"/>
</dbReference>
<reference evidence="7 8" key="1">
    <citation type="journal article" date="2019" name="Int. J. Syst. Evol. Microbiol.">
        <title>The Global Catalogue of Microorganisms (GCM) 10K type strain sequencing project: providing services to taxonomists for standard genome sequencing and annotation.</title>
        <authorList>
            <consortium name="The Broad Institute Genomics Platform"/>
            <consortium name="The Broad Institute Genome Sequencing Center for Infectious Disease"/>
            <person name="Wu L."/>
            <person name="Ma J."/>
        </authorList>
    </citation>
    <scope>NUCLEOTIDE SEQUENCE [LARGE SCALE GENOMIC DNA]</scope>
    <source>
        <strain evidence="7 8">JCM 12774</strain>
    </source>
</reference>
<organism evidence="7 8">
    <name type="scientific">Paenibacillus motobuensis</name>
    <dbReference type="NCBI Taxonomy" id="295324"/>
    <lineage>
        <taxon>Bacteria</taxon>
        <taxon>Bacillati</taxon>
        <taxon>Bacillota</taxon>
        <taxon>Bacilli</taxon>
        <taxon>Bacillales</taxon>
        <taxon>Paenibacillaceae</taxon>
        <taxon>Paenibacillus</taxon>
    </lineage>
</organism>
<dbReference type="PROSITE" id="PS50011">
    <property type="entry name" value="PROTEIN_KINASE_DOM"/>
    <property type="match status" value="1"/>
</dbReference>
<dbReference type="PANTHER" id="PTHR43289">
    <property type="entry name" value="MITOGEN-ACTIVATED PROTEIN KINASE KINASE KINASE 20-RELATED"/>
    <property type="match status" value="1"/>
</dbReference>
<dbReference type="Gene3D" id="1.10.510.10">
    <property type="entry name" value="Transferase(Phosphotransferase) domain 1"/>
    <property type="match status" value="1"/>
</dbReference>
<dbReference type="CDD" id="cd14014">
    <property type="entry name" value="STKc_PknB_like"/>
    <property type="match status" value="1"/>
</dbReference>
<keyword evidence="4 5" id="KW-0067">ATP-binding</keyword>
<dbReference type="EMBL" id="BAAACX010000006">
    <property type="protein sequence ID" value="GAA0379026.1"/>
    <property type="molecule type" value="Genomic_DNA"/>
</dbReference>
<dbReference type="PROSITE" id="PS00108">
    <property type="entry name" value="PROTEIN_KINASE_ST"/>
    <property type="match status" value="1"/>
</dbReference>
<feature type="binding site" evidence="5">
    <location>
        <position position="47"/>
    </location>
    <ligand>
        <name>ATP</name>
        <dbReference type="ChEBI" id="CHEBI:30616"/>
    </ligand>
</feature>
<dbReference type="Proteomes" id="UP001500340">
    <property type="component" value="Unassembled WGS sequence"/>
</dbReference>
<keyword evidence="1" id="KW-0808">Transferase</keyword>
<dbReference type="Gene3D" id="3.40.50.300">
    <property type="entry name" value="P-loop containing nucleotide triphosphate hydrolases"/>
    <property type="match status" value="1"/>
</dbReference>
<dbReference type="SMART" id="SM00220">
    <property type="entry name" value="S_TKc"/>
    <property type="match status" value="1"/>
</dbReference>
<feature type="domain" description="Protein kinase" evidence="6">
    <location>
        <begin position="17"/>
        <end position="265"/>
    </location>
</feature>
<keyword evidence="8" id="KW-1185">Reference proteome</keyword>
<dbReference type="InterPro" id="IPR000719">
    <property type="entry name" value="Prot_kinase_dom"/>
</dbReference>
<protein>
    <recommendedName>
        <fullName evidence="6">Protein kinase domain-containing protein</fullName>
    </recommendedName>
</protein>
<evidence type="ECO:0000313" key="8">
    <source>
        <dbReference type="Proteomes" id="UP001500340"/>
    </source>
</evidence>
<evidence type="ECO:0000259" key="6">
    <source>
        <dbReference type="PROSITE" id="PS50011"/>
    </source>
</evidence>
<keyword evidence="2 5" id="KW-0547">Nucleotide-binding</keyword>
<gene>
    <name evidence="7" type="ORF">GCM10008933_07750</name>
</gene>
<dbReference type="InterPro" id="IPR027417">
    <property type="entry name" value="P-loop_NTPase"/>
</dbReference>
<evidence type="ECO:0000256" key="2">
    <source>
        <dbReference type="ARBA" id="ARBA00022741"/>
    </source>
</evidence>
<dbReference type="Pfam" id="PF00069">
    <property type="entry name" value="Pkinase"/>
    <property type="match status" value="1"/>
</dbReference>
<name>A0ABN0Y0F6_9BACL</name>
<dbReference type="InterPro" id="IPR008271">
    <property type="entry name" value="Ser/Thr_kinase_AS"/>
</dbReference>
<evidence type="ECO:0000256" key="3">
    <source>
        <dbReference type="ARBA" id="ARBA00022777"/>
    </source>
</evidence>
<evidence type="ECO:0000256" key="1">
    <source>
        <dbReference type="ARBA" id="ARBA00022679"/>
    </source>
</evidence>
<sequence>MPHIAMLAEGDVIAGRYRIERLIGQGGMSHVYLAADLKLPGKLWAIKEMTARLPRELQLEEEAALLIAMNHHRLPRIVDFWSSDSEGRSYLVMDYIEGVHLDQHVRRLGRSFKPEMLIGIGVQICEGLHYLHSRKPPIIHRDLKPSNLLIDGKGEIRFVDFGIARKFRPDGLEDTIKLGTIGFAAPEQYGGRQSDGRADLYSLGAVLLYLGTHCKYTECTSEAMALLAKNGFSRLAPTIEKLLHSLPEERFQTAQEAGATLSKLLERPQADGARVRGGVRAEEAGGVAPGRSIVIAVMGAGPGVGATHTAVSLAHSLARYSRRVAVLELDPRATAFERILHRLGAEGRHSRQLPNRRARIEGVDYIRTNSRVEMLDLFAEDYTFLICDLGSSRRKDLLEEFVRADLAILVGSAVAWRVDELELFSTNAPGQIKRSPIYCLPLAAGTDVNRLQKSLDTKQVFTLPADSNPFVPGQAMEMALLQACGEVLPQGIRPVKRGFWLSSKK</sequence>
<dbReference type="SUPFAM" id="SSF52540">
    <property type="entry name" value="P-loop containing nucleoside triphosphate hydrolases"/>
    <property type="match status" value="1"/>
</dbReference>
<dbReference type="InterPro" id="IPR011009">
    <property type="entry name" value="Kinase-like_dom_sf"/>
</dbReference>
<dbReference type="PANTHER" id="PTHR43289:SF34">
    <property type="entry name" value="SERINE_THREONINE-PROTEIN KINASE YBDM-RELATED"/>
    <property type="match status" value="1"/>
</dbReference>
<proteinExistence type="predicted"/>
<dbReference type="Gene3D" id="3.30.200.20">
    <property type="entry name" value="Phosphorylase Kinase, domain 1"/>
    <property type="match status" value="1"/>
</dbReference>
<evidence type="ECO:0000313" key="7">
    <source>
        <dbReference type="EMBL" id="GAA0379026.1"/>
    </source>
</evidence>
<evidence type="ECO:0000256" key="4">
    <source>
        <dbReference type="ARBA" id="ARBA00022840"/>
    </source>
</evidence>
<comment type="caution">
    <text evidence="7">The sequence shown here is derived from an EMBL/GenBank/DDBJ whole genome shotgun (WGS) entry which is preliminary data.</text>
</comment>
<dbReference type="PROSITE" id="PS00107">
    <property type="entry name" value="PROTEIN_KINASE_ATP"/>
    <property type="match status" value="1"/>
</dbReference>
<dbReference type="RefSeq" id="WP_343857726.1">
    <property type="nucleotide sequence ID" value="NZ_BAAACX010000006.1"/>
</dbReference>
<keyword evidence="3" id="KW-0418">Kinase</keyword>
<dbReference type="SUPFAM" id="SSF56112">
    <property type="entry name" value="Protein kinase-like (PK-like)"/>
    <property type="match status" value="1"/>
</dbReference>